<gene>
    <name evidence="3" type="ORF">ABIA69_001536</name>
</gene>
<keyword evidence="1" id="KW-0812">Transmembrane</keyword>
<keyword evidence="1" id="KW-0472">Membrane</keyword>
<sequence length="237" mass="27204">MKKKIFYISIGVLFTIILVLGTYKLMNARTYQLFGEITAHIDTNEKVVALTFDDGPTENVNELLPILDQYHAKATFFLIGSEIEENPEATQKIVRAGHQIGNHTYSHKPMVFKSNSFIKEEIEKTDQLIQSIGYTDEIAVRPPYCKKLIGFPYYLNKNKRDTITWNLEPDTYYSTAKEKINYVMENIQPGSIILMHPMYDDTGNELQAVEGNLQALTKDGYRFVTVNELKNFVSIED</sequence>
<keyword evidence="4" id="KW-1185">Reference proteome</keyword>
<evidence type="ECO:0000313" key="4">
    <source>
        <dbReference type="Proteomes" id="UP001549363"/>
    </source>
</evidence>
<dbReference type="EC" id="3.5.1.104" evidence="3"/>
<comment type="caution">
    <text evidence="3">The sequence shown here is derived from an EMBL/GenBank/DDBJ whole genome shotgun (WGS) entry which is preliminary data.</text>
</comment>
<dbReference type="SUPFAM" id="SSF88713">
    <property type="entry name" value="Glycoside hydrolase/deacetylase"/>
    <property type="match status" value="1"/>
</dbReference>
<feature type="transmembrane region" description="Helical" evidence="1">
    <location>
        <begin position="6"/>
        <end position="23"/>
    </location>
</feature>
<dbReference type="PANTHER" id="PTHR10587:SF125">
    <property type="entry name" value="POLYSACCHARIDE DEACETYLASE YHEN-RELATED"/>
    <property type="match status" value="1"/>
</dbReference>
<dbReference type="RefSeq" id="WP_354471444.1">
    <property type="nucleotide sequence ID" value="NZ_JBEPSB010000005.1"/>
</dbReference>
<protein>
    <submittedName>
        <fullName evidence="3">Peptidoglycan/xylan/chitin deacetylase (PgdA/CDA1 family)</fullName>
        <ecNumber evidence="3">3.5.1.104</ecNumber>
    </submittedName>
</protein>
<organism evidence="3 4">
    <name type="scientific">Lysinibacillus parviboronicapiens</name>
    <dbReference type="NCBI Taxonomy" id="436516"/>
    <lineage>
        <taxon>Bacteria</taxon>
        <taxon>Bacillati</taxon>
        <taxon>Bacillota</taxon>
        <taxon>Bacilli</taxon>
        <taxon>Bacillales</taxon>
        <taxon>Bacillaceae</taxon>
        <taxon>Lysinibacillus</taxon>
    </lineage>
</organism>
<dbReference type="PROSITE" id="PS51677">
    <property type="entry name" value="NODB"/>
    <property type="match status" value="1"/>
</dbReference>
<dbReference type="InterPro" id="IPR002509">
    <property type="entry name" value="NODB_dom"/>
</dbReference>
<dbReference type="Gene3D" id="3.20.20.370">
    <property type="entry name" value="Glycoside hydrolase/deacetylase"/>
    <property type="match status" value="1"/>
</dbReference>
<keyword evidence="3" id="KW-0378">Hydrolase</keyword>
<dbReference type="Proteomes" id="UP001549363">
    <property type="component" value="Unassembled WGS sequence"/>
</dbReference>
<evidence type="ECO:0000313" key="3">
    <source>
        <dbReference type="EMBL" id="MET4560392.1"/>
    </source>
</evidence>
<proteinExistence type="predicted"/>
<dbReference type="PANTHER" id="PTHR10587">
    <property type="entry name" value="GLYCOSYL TRANSFERASE-RELATED"/>
    <property type="match status" value="1"/>
</dbReference>
<dbReference type="InterPro" id="IPR050248">
    <property type="entry name" value="Polysacc_deacetylase_ArnD"/>
</dbReference>
<keyword evidence="1" id="KW-1133">Transmembrane helix</keyword>
<dbReference type="Pfam" id="PF01522">
    <property type="entry name" value="Polysacc_deac_1"/>
    <property type="match status" value="1"/>
</dbReference>
<accession>A0ABV2PHI3</accession>
<evidence type="ECO:0000256" key="1">
    <source>
        <dbReference type="SAM" id="Phobius"/>
    </source>
</evidence>
<dbReference type="EMBL" id="JBEPSB010000005">
    <property type="protein sequence ID" value="MET4560392.1"/>
    <property type="molecule type" value="Genomic_DNA"/>
</dbReference>
<reference evidence="3 4" key="1">
    <citation type="submission" date="2024-06" db="EMBL/GenBank/DDBJ databases">
        <title>Sorghum-associated microbial communities from plants grown in Nebraska, USA.</title>
        <authorList>
            <person name="Schachtman D."/>
        </authorList>
    </citation>
    <scope>NUCLEOTIDE SEQUENCE [LARGE SCALE GENOMIC DNA]</scope>
    <source>
        <strain evidence="3 4">736</strain>
    </source>
</reference>
<dbReference type="GO" id="GO:0016787">
    <property type="term" value="F:hydrolase activity"/>
    <property type="evidence" value="ECO:0007669"/>
    <property type="project" value="UniProtKB-KW"/>
</dbReference>
<dbReference type="InterPro" id="IPR011330">
    <property type="entry name" value="Glyco_hydro/deAcase_b/a-brl"/>
</dbReference>
<evidence type="ECO:0000259" key="2">
    <source>
        <dbReference type="PROSITE" id="PS51677"/>
    </source>
</evidence>
<name>A0ABV2PHI3_9BACI</name>
<feature type="domain" description="NodB homology" evidence="2">
    <location>
        <begin position="46"/>
        <end position="224"/>
    </location>
</feature>